<organism evidence="1">
    <name type="scientific">marine metagenome</name>
    <dbReference type="NCBI Taxonomy" id="408172"/>
    <lineage>
        <taxon>unclassified sequences</taxon>
        <taxon>metagenomes</taxon>
        <taxon>ecological metagenomes</taxon>
    </lineage>
</organism>
<evidence type="ECO:0008006" key="2">
    <source>
        <dbReference type="Google" id="ProtNLM"/>
    </source>
</evidence>
<evidence type="ECO:0000313" key="1">
    <source>
        <dbReference type="EMBL" id="SVE15497.1"/>
    </source>
</evidence>
<protein>
    <recommendedName>
        <fullName evidence="2">Glycosyltransferase subfamily 4-like N-terminal domain-containing protein</fullName>
    </recommendedName>
</protein>
<dbReference type="EMBL" id="UINC01197822">
    <property type="protein sequence ID" value="SVE15497.1"/>
    <property type="molecule type" value="Genomic_DNA"/>
</dbReference>
<dbReference type="AlphaFoldDB" id="A0A383B5V6"/>
<feature type="non-terminal residue" evidence="1">
    <location>
        <position position="90"/>
    </location>
</feature>
<accession>A0A383B5V6</accession>
<sequence length="90" mass="10401">MKIALISVAPPYRGGISKHTSIFLEKLAEKHSVDVINYKRQYPNFLFPGKTQYIDDELNQQLGERCIDSINPITWFKTGNKLADRKYDLV</sequence>
<proteinExistence type="predicted"/>
<gene>
    <name evidence="1" type="ORF">METZ01_LOCUS468351</name>
</gene>
<reference evidence="1" key="1">
    <citation type="submission" date="2018-05" db="EMBL/GenBank/DDBJ databases">
        <authorList>
            <person name="Lanie J.A."/>
            <person name="Ng W.-L."/>
            <person name="Kazmierczak K.M."/>
            <person name="Andrzejewski T.M."/>
            <person name="Davidsen T.M."/>
            <person name="Wayne K.J."/>
            <person name="Tettelin H."/>
            <person name="Glass J.I."/>
            <person name="Rusch D."/>
            <person name="Podicherti R."/>
            <person name="Tsui H.-C.T."/>
            <person name="Winkler M.E."/>
        </authorList>
    </citation>
    <scope>NUCLEOTIDE SEQUENCE</scope>
</reference>
<name>A0A383B5V6_9ZZZZ</name>